<sequence>MTATVSPITSGAPEAPEANVSLSDYVPYRLATASAAVSRLIARAYEDRFGLTIP</sequence>
<dbReference type="Proteomes" id="UP000215616">
    <property type="component" value="Unassembled WGS sequence"/>
</dbReference>
<evidence type="ECO:0000313" key="2">
    <source>
        <dbReference type="Proteomes" id="UP000215616"/>
    </source>
</evidence>
<organism evidence="1 2">
    <name type="scientific">Caulobacter vibrioides</name>
    <name type="common">Caulobacter crescentus</name>
    <dbReference type="NCBI Taxonomy" id="155892"/>
    <lineage>
        <taxon>Bacteria</taxon>
        <taxon>Pseudomonadati</taxon>
        <taxon>Pseudomonadota</taxon>
        <taxon>Alphaproteobacteria</taxon>
        <taxon>Caulobacterales</taxon>
        <taxon>Caulobacteraceae</taxon>
        <taxon>Caulobacter</taxon>
    </lineage>
</organism>
<dbReference type="EMBL" id="NCDQ01000503">
    <property type="protein sequence ID" value="OYW98459.1"/>
    <property type="molecule type" value="Genomic_DNA"/>
</dbReference>
<dbReference type="AlphaFoldDB" id="A0A258CS68"/>
<comment type="caution">
    <text evidence="1">The sequence shown here is derived from an EMBL/GenBank/DDBJ whole genome shotgun (WGS) entry which is preliminary data.</text>
</comment>
<accession>A0A258CS68</accession>
<protein>
    <submittedName>
        <fullName evidence="1">MarR family transcriptional regulator</fullName>
    </submittedName>
</protein>
<proteinExistence type="predicted"/>
<feature type="non-terminal residue" evidence="1">
    <location>
        <position position="54"/>
    </location>
</feature>
<name>A0A258CS68_CAUVI</name>
<reference evidence="1 2" key="1">
    <citation type="submission" date="2017-03" db="EMBL/GenBank/DDBJ databases">
        <title>Lifting the veil on microbial sulfur biogeochemistry in mining wastewaters.</title>
        <authorList>
            <person name="Kantor R.S."/>
            <person name="Colenbrander Nelson T."/>
            <person name="Marshall S."/>
            <person name="Bennett D."/>
            <person name="Apte S."/>
            <person name="Camacho D."/>
            <person name="Thomas B.C."/>
            <person name="Warren L.A."/>
            <person name="Banfield J.F."/>
        </authorList>
    </citation>
    <scope>NUCLEOTIDE SEQUENCE [LARGE SCALE GENOMIC DNA]</scope>
    <source>
        <strain evidence="1">32-67-7</strain>
    </source>
</reference>
<evidence type="ECO:0000313" key="1">
    <source>
        <dbReference type="EMBL" id="OYW98459.1"/>
    </source>
</evidence>
<gene>
    <name evidence="1" type="ORF">B7Z12_19830</name>
</gene>